<organism evidence="5 6">
    <name type="scientific">Rhodococcus maanshanensis</name>
    <dbReference type="NCBI Taxonomy" id="183556"/>
    <lineage>
        <taxon>Bacteria</taxon>
        <taxon>Bacillati</taxon>
        <taxon>Actinomycetota</taxon>
        <taxon>Actinomycetes</taxon>
        <taxon>Mycobacteriales</taxon>
        <taxon>Nocardiaceae</taxon>
        <taxon>Rhodococcus</taxon>
    </lineage>
</organism>
<dbReference type="Proteomes" id="UP000198677">
    <property type="component" value="Unassembled WGS sequence"/>
</dbReference>
<reference evidence="6" key="1">
    <citation type="submission" date="2016-10" db="EMBL/GenBank/DDBJ databases">
        <authorList>
            <person name="Varghese N."/>
            <person name="Submissions S."/>
        </authorList>
    </citation>
    <scope>NUCLEOTIDE SEQUENCE [LARGE SCALE GENOMIC DNA]</scope>
    <source>
        <strain evidence="6">DSM 44675</strain>
    </source>
</reference>
<dbReference type="EMBL" id="FOAW01000002">
    <property type="protein sequence ID" value="SEK48495.1"/>
    <property type="molecule type" value="Genomic_DNA"/>
</dbReference>
<gene>
    <name evidence="5" type="ORF">SAMN05444583_10292</name>
</gene>
<evidence type="ECO:0000256" key="1">
    <source>
        <dbReference type="ARBA" id="ARBA00001311"/>
    </source>
</evidence>
<dbReference type="InterPro" id="IPR000120">
    <property type="entry name" value="Amidase"/>
</dbReference>
<dbReference type="PROSITE" id="PS00571">
    <property type="entry name" value="AMIDASES"/>
    <property type="match status" value="1"/>
</dbReference>
<feature type="domain" description="Amidase" evidence="4">
    <location>
        <begin position="52"/>
        <end position="456"/>
    </location>
</feature>
<comment type="catalytic activity">
    <reaction evidence="1">
        <text>a monocarboxylic acid amide + H2O = a monocarboxylate + NH4(+)</text>
        <dbReference type="Rhea" id="RHEA:12020"/>
        <dbReference type="ChEBI" id="CHEBI:15377"/>
        <dbReference type="ChEBI" id="CHEBI:28938"/>
        <dbReference type="ChEBI" id="CHEBI:35757"/>
        <dbReference type="ChEBI" id="CHEBI:83628"/>
        <dbReference type="EC" id="3.5.1.4"/>
    </reaction>
</comment>
<evidence type="ECO:0000256" key="3">
    <source>
        <dbReference type="ARBA" id="ARBA00012922"/>
    </source>
</evidence>
<dbReference type="GO" id="GO:0004040">
    <property type="term" value="F:amidase activity"/>
    <property type="evidence" value="ECO:0007669"/>
    <property type="project" value="UniProtKB-EC"/>
</dbReference>
<dbReference type="OrthoDB" id="5175573at2"/>
<name>A0A1H7HJR1_9NOCA</name>
<evidence type="ECO:0000256" key="2">
    <source>
        <dbReference type="ARBA" id="ARBA00009199"/>
    </source>
</evidence>
<proteinExistence type="inferred from homology"/>
<dbReference type="PANTHER" id="PTHR11895:SF7">
    <property type="entry name" value="GLUTAMYL-TRNA(GLN) AMIDOTRANSFERASE SUBUNIT A, MITOCHONDRIAL"/>
    <property type="match status" value="1"/>
</dbReference>
<keyword evidence="6" id="KW-1185">Reference proteome</keyword>
<dbReference type="EC" id="3.5.1.4" evidence="3"/>
<evidence type="ECO:0000313" key="5">
    <source>
        <dbReference type="EMBL" id="SEK48495.1"/>
    </source>
</evidence>
<dbReference type="InterPro" id="IPR036928">
    <property type="entry name" value="AS_sf"/>
</dbReference>
<dbReference type="Gene3D" id="3.90.1300.10">
    <property type="entry name" value="Amidase signature (AS) domain"/>
    <property type="match status" value="1"/>
</dbReference>
<comment type="similarity">
    <text evidence="2">Belongs to the amidase family.</text>
</comment>
<protein>
    <recommendedName>
        <fullName evidence="3">amidase</fullName>
        <ecNumber evidence="3">3.5.1.4</ecNumber>
    </recommendedName>
</protein>
<evidence type="ECO:0000313" key="6">
    <source>
        <dbReference type="Proteomes" id="UP000198677"/>
    </source>
</evidence>
<dbReference type="RefSeq" id="WP_072750522.1">
    <property type="nucleotide sequence ID" value="NZ_FOAW01000002.1"/>
</dbReference>
<dbReference type="InterPro" id="IPR023631">
    <property type="entry name" value="Amidase_dom"/>
</dbReference>
<accession>A0A1H7HJR1</accession>
<sequence length="478" mass="50289">MDIGEYAAQDATGLAALIRDRQVSAAEVAAAAGEALDRVDPQLSAIAGERYETPLGYDETGVFAGVPFAIKDLIAHAEGVPTRSGSRLFGPGVTYPYDTYLMARFRRAGLATMATTTSPEFGFNATTEALAYGGPTRNPWDLTRSAGGSSGGSAALVAAGALPMAHANDGGGSIRIPAAACGAVGLKPSRGRITAGPDFADPLMGLGVEFAITRSVRDCAALFDAVHGSEPGDRYLFPAQERPFAEQARTGSRRLRIAFTTTPADPDRAVDAESAAAVRLVAQQLSEFGHDVHEAAPSIDSAAFDRANLDAWCSFLGDAVTGAAAQLGLTPGREHLEATTLACVEHGKTLSAFDIYAAERVFNTVTREVARFLTGFDVLLTPTTSLPTVPLGRLDADDPALDARGWYDRIFEYASFTAVFNATGHPAISLPLAQSTQGWPIGMQFVGRYGDEGTLLALAGDLERAMPWADRRPPVSVY</sequence>
<dbReference type="InterPro" id="IPR020556">
    <property type="entry name" value="Amidase_CS"/>
</dbReference>
<evidence type="ECO:0000259" key="4">
    <source>
        <dbReference type="Pfam" id="PF01425"/>
    </source>
</evidence>
<dbReference type="Pfam" id="PF01425">
    <property type="entry name" value="Amidase"/>
    <property type="match status" value="1"/>
</dbReference>
<dbReference type="PANTHER" id="PTHR11895">
    <property type="entry name" value="TRANSAMIDASE"/>
    <property type="match status" value="1"/>
</dbReference>
<dbReference type="AlphaFoldDB" id="A0A1H7HJR1"/>
<dbReference type="SUPFAM" id="SSF75304">
    <property type="entry name" value="Amidase signature (AS) enzymes"/>
    <property type="match status" value="1"/>
</dbReference>